<dbReference type="Proteomes" id="UP000735302">
    <property type="component" value="Unassembled WGS sequence"/>
</dbReference>
<accession>A0AAV3ZWY4</accession>
<keyword evidence="2" id="KW-1185">Reference proteome</keyword>
<name>A0AAV3ZWY4_9GAST</name>
<sequence length="84" mass="8950">MIGQHVGQRAVCEHTLGYHNHAAEDLPKPLTCDKAVPVRGGEDGKLLNTVWRKDGLTLGVKVISLVAGEVTMEIICVGSQSPFG</sequence>
<dbReference type="AlphaFoldDB" id="A0AAV3ZWY4"/>
<organism evidence="1 2">
    <name type="scientific">Plakobranchus ocellatus</name>
    <dbReference type="NCBI Taxonomy" id="259542"/>
    <lineage>
        <taxon>Eukaryota</taxon>
        <taxon>Metazoa</taxon>
        <taxon>Spiralia</taxon>
        <taxon>Lophotrochozoa</taxon>
        <taxon>Mollusca</taxon>
        <taxon>Gastropoda</taxon>
        <taxon>Heterobranchia</taxon>
        <taxon>Euthyneura</taxon>
        <taxon>Panpulmonata</taxon>
        <taxon>Sacoglossa</taxon>
        <taxon>Placobranchoidea</taxon>
        <taxon>Plakobranchidae</taxon>
        <taxon>Plakobranchus</taxon>
    </lineage>
</organism>
<proteinExistence type="predicted"/>
<evidence type="ECO:0000313" key="2">
    <source>
        <dbReference type="Proteomes" id="UP000735302"/>
    </source>
</evidence>
<gene>
    <name evidence="1" type="ORF">PoB_002687500</name>
</gene>
<reference evidence="1 2" key="1">
    <citation type="journal article" date="2021" name="Elife">
        <title>Chloroplast acquisition without the gene transfer in kleptoplastic sea slugs, Plakobranchus ocellatus.</title>
        <authorList>
            <person name="Maeda T."/>
            <person name="Takahashi S."/>
            <person name="Yoshida T."/>
            <person name="Shimamura S."/>
            <person name="Takaki Y."/>
            <person name="Nagai Y."/>
            <person name="Toyoda A."/>
            <person name="Suzuki Y."/>
            <person name="Arimoto A."/>
            <person name="Ishii H."/>
            <person name="Satoh N."/>
            <person name="Nishiyama T."/>
            <person name="Hasebe M."/>
            <person name="Maruyama T."/>
            <person name="Minagawa J."/>
            <person name="Obokata J."/>
            <person name="Shigenobu S."/>
        </authorList>
    </citation>
    <scope>NUCLEOTIDE SEQUENCE [LARGE SCALE GENOMIC DNA]</scope>
</reference>
<comment type="caution">
    <text evidence="1">The sequence shown here is derived from an EMBL/GenBank/DDBJ whole genome shotgun (WGS) entry which is preliminary data.</text>
</comment>
<protein>
    <submittedName>
        <fullName evidence="1">Uncharacterized protein</fullName>
    </submittedName>
</protein>
<dbReference type="EMBL" id="BLXT01003087">
    <property type="protein sequence ID" value="GFO00370.1"/>
    <property type="molecule type" value="Genomic_DNA"/>
</dbReference>
<evidence type="ECO:0000313" key="1">
    <source>
        <dbReference type="EMBL" id="GFO00370.1"/>
    </source>
</evidence>